<evidence type="ECO:0000313" key="3">
    <source>
        <dbReference type="Proteomes" id="UP000199088"/>
    </source>
</evidence>
<dbReference type="Proteomes" id="UP000199088">
    <property type="component" value="Unassembled WGS sequence"/>
</dbReference>
<gene>
    <name evidence="2" type="ORF">SAMN05660199_00791</name>
</gene>
<proteinExistence type="predicted"/>
<dbReference type="OrthoDB" id="3536625at2"/>
<dbReference type="InterPro" id="IPR046373">
    <property type="entry name" value="Acyl-CoA_Oxase/DH_mid-dom_sf"/>
</dbReference>
<sequence length="326" mass="33057">MSDIVARARALADDLLFPAATGVDADGVLPGAALDTLAAEGLYGLTGPASHGGLAADPPTVHAVAEALAGGDLSVTFIWLQHLTVPAMVAGSPLAGEFLADLCTGRVRSGIALLAATRPEPVAITARREATSFVLDGGVPWVTGWGHVDVLLVAARTPDDVVHLLLVDAQAGPTLEVVPQRLVAVQASATVELRVRGHVVPASRLVRSVPLAEWQAADPGNLRTNGSLALGVAARCARLGELPALEVDVAAVRARLDAAGPDGLPAARAAAAALAHRAAGLLAVAVGSRSVSRGHPAERLTREALFLLVFGSRPAIRAALLGELGG</sequence>
<dbReference type="Gene3D" id="2.40.110.10">
    <property type="entry name" value="Butyryl-CoA Dehydrogenase, subunit A, domain 2"/>
    <property type="match status" value="1"/>
</dbReference>
<dbReference type="Pfam" id="PF02771">
    <property type="entry name" value="Acyl-CoA_dh_N"/>
    <property type="match status" value="1"/>
</dbReference>
<dbReference type="AlphaFoldDB" id="A0A1H0ELN9"/>
<accession>A0A1H0ELN9</accession>
<dbReference type="Gene3D" id="1.10.540.10">
    <property type="entry name" value="Acyl-CoA dehydrogenase/oxidase, N-terminal domain"/>
    <property type="match status" value="1"/>
</dbReference>
<dbReference type="RefSeq" id="WP_091240667.1">
    <property type="nucleotide sequence ID" value="NZ_FNIR01000002.1"/>
</dbReference>
<reference evidence="3" key="1">
    <citation type="submission" date="2016-10" db="EMBL/GenBank/DDBJ databases">
        <authorList>
            <person name="Varghese N."/>
            <person name="Submissions S."/>
        </authorList>
    </citation>
    <scope>NUCLEOTIDE SEQUENCE [LARGE SCALE GENOMIC DNA]</scope>
    <source>
        <strain evidence="3">DSM 45843</strain>
    </source>
</reference>
<dbReference type="InterPro" id="IPR037069">
    <property type="entry name" value="AcylCoA_DH/ox_N_sf"/>
</dbReference>
<dbReference type="GO" id="GO:0003995">
    <property type="term" value="F:acyl-CoA dehydrogenase activity"/>
    <property type="evidence" value="ECO:0007669"/>
    <property type="project" value="TreeGrafter"/>
</dbReference>
<dbReference type="PANTHER" id="PTHR43884:SF12">
    <property type="entry name" value="ISOVALERYL-COA DEHYDROGENASE, MITOCHONDRIAL-RELATED"/>
    <property type="match status" value="1"/>
</dbReference>
<name>A0A1H0ELN9_9ACTN</name>
<dbReference type="InterPro" id="IPR009100">
    <property type="entry name" value="AcylCoA_DH/oxidase_NM_dom_sf"/>
</dbReference>
<dbReference type="PANTHER" id="PTHR43884">
    <property type="entry name" value="ACYL-COA DEHYDROGENASE"/>
    <property type="match status" value="1"/>
</dbReference>
<dbReference type="SUPFAM" id="SSF56645">
    <property type="entry name" value="Acyl-CoA dehydrogenase NM domain-like"/>
    <property type="match status" value="1"/>
</dbReference>
<protein>
    <submittedName>
        <fullName evidence="2">Acyl-CoA dehydrogenase</fullName>
    </submittedName>
</protein>
<dbReference type="InterPro" id="IPR013786">
    <property type="entry name" value="AcylCoA_DH/ox_N"/>
</dbReference>
<keyword evidence="3" id="KW-1185">Reference proteome</keyword>
<dbReference type="STRING" id="1052260.SAMN05660199_00791"/>
<evidence type="ECO:0000259" key="1">
    <source>
        <dbReference type="Pfam" id="PF02771"/>
    </source>
</evidence>
<dbReference type="GO" id="GO:0050660">
    <property type="term" value="F:flavin adenine dinucleotide binding"/>
    <property type="evidence" value="ECO:0007669"/>
    <property type="project" value="InterPro"/>
</dbReference>
<dbReference type="EMBL" id="FNIR01000002">
    <property type="protein sequence ID" value="SDN83377.1"/>
    <property type="molecule type" value="Genomic_DNA"/>
</dbReference>
<evidence type="ECO:0000313" key="2">
    <source>
        <dbReference type="EMBL" id="SDN83377.1"/>
    </source>
</evidence>
<feature type="domain" description="Acyl-CoA dehydrogenase/oxidase N-terminal" evidence="1">
    <location>
        <begin position="4"/>
        <end position="85"/>
    </location>
</feature>
<organism evidence="2 3">
    <name type="scientific">Klenkia soli</name>
    <dbReference type="NCBI Taxonomy" id="1052260"/>
    <lineage>
        <taxon>Bacteria</taxon>
        <taxon>Bacillati</taxon>
        <taxon>Actinomycetota</taxon>
        <taxon>Actinomycetes</taxon>
        <taxon>Geodermatophilales</taxon>
        <taxon>Geodermatophilaceae</taxon>
        <taxon>Klenkia</taxon>
    </lineage>
</organism>